<evidence type="ECO:0000313" key="4">
    <source>
        <dbReference type="Proteomes" id="UP000273643"/>
    </source>
</evidence>
<feature type="domain" description="Urease accessory protein UreH-like transmembrane" evidence="2">
    <location>
        <begin position="13"/>
        <end position="215"/>
    </location>
</feature>
<feature type="transmembrane region" description="Helical" evidence="1">
    <location>
        <begin position="136"/>
        <end position="159"/>
    </location>
</feature>
<feature type="transmembrane region" description="Helical" evidence="1">
    <location>
        <begin position="60"/>
        <end position="77"/>
    </location>
</feature>
<reference evidence="3 4" key="1">
    <citation type="submission" date="2018-11" db="EMBL/GenBank/DDBJ databases">
        <title>Genomic Encyclopedia of Type Strains, Phase IV (KMG-IV): sequencing the most valuable type-strain genomes for metagenomic binning, comparative biology and taxonomic classification.</title>
        <authorList>
            <person name="Goeker M."/>
        </authorList>
    </citation>
    <scope>NUCLEOTIDE SEQUENCE [LARGE SCALE GENOMIC DNA]</scope>
    <source>
        <strain evidence="3 4">DSM 16974</strain>
    </source>
</reference>
<evidence type="ECO:0000313" key="3">
    <source>
        <dbReference type="EMBL" id="ROQ19444.1"/>
    </source>
</evidence>
<keyword evidence="1" id="KW-1133">Transmembrane helix</keyword>
<dbReference type="InterPro" id="IPR039447">
    <property type="entry name" value="UreH-like_TM_dom"/>
</dbReference>
<evidence type="ECO:0000259" key="2">
    <source>
        <dbReference type="Pfam" id="PF13386"/>
    </source>
</evidence>
<sequence>MAADASVWGSWLAAWMLGLFSSAHCLGMCGGIMGALSAAIPAEARGRRWRLLLSYNVGRIASYTLMGLLAGLVAGGITPLDPVLRLLAGLLLIAMGLYLAGWWRGLTWLERGGAVVWRRLQPLGKSLLPVRRAPQALLLGALWGWLPCGLVYTALAYALAQGNVWASGGTMLAFGLGTLPAVLAAGVMAQQLTRLLQRRGLRVFMALAIILFGLWTLWPAVGGGHGDAAHNLDANHSHHH</sequence>
<organism evidence="3 4">
    <name type="scientific">Marinimicrobium koreense</name>
    <dbReference type="NCBI Taxonomy" id="306545"/>
    <lineage>
        <taxon>Bacteria</taxon>
        <taxon>Pseudomonadati</taxon>
        <taxon>Pseudomonadota</taxon>
        <taxon>Gammaproteobacteria</taxon>
        <taxon>Cellvibrionales</taxon>
        <taxon>Cellvibrionaceae</taxon>
        <taxon>Marinimicrobium</taxon>
    </lineage>
</organism>
<dbReference type="Pfam" id="PF13386">
    <property type="entry name" value="DsbD_2"/>
    <property type="match status" value="1"/>
</dbReference>
<feature type="transmembrane region" description="Helical" evidence="1">
    <location>
        <begin position="83"/>
        <end position="103"/>
    </location>
</feature>
<keyword evidence="1" id="KW-0812">Transmembrane</keyword>
<name>A0A3N1NI14_9GAMM</name>
<accession>A0A3N1NI14</accession>
<dbReference type="PANTHER" id="PTHR42208:SF1">
    <property type="entry name" value="HEAVY METAL TRANSPORTER"/>
    <property type="match status" value="1"/>
</dbReference>
<proteinExistence type="predicted"/>
<feature type="transmembrane region" description="Helical" evidence="1">
    <location>
        <begin position="165"/>
        <end position="189"/>
    </location>
</feature>
<evidence type="ECO:0000256" key="1">
    <source>
        <dbReference type="SAM" id="Phobius"/>
    </source>
</evidence>
<dbReference type="AlphaFoldDB" id="A0A3N1NI14"/>
<gene>
    <name evidence="3" type="ORF">EDC38_0026</name>
</gene>
<feature type="transmembrane region" description="Helical" evidence="1">
    <location>
        <begin position="201"/>
        <end position="218"/>
    </location>
</feature>
<comment type="caution">
    <text evidence="3">The sequence shown here is derived from an EMBL/GenBank/DDBJ whole genome shotgun (WGS) entry which is preliminary data.</text>
</comment>
<dbReference type="OrthoDB" id="9798690at2"/>
<dbReference type="PANTHER" id="PTHR42208">
    <property type="entry name" value="HEAVY METAL TRANSPORTER-RELATED"/>
    <property type="match status" value="1"/>
</dbReference>
<protein>
    <recommendedName>
        <fullName evidence="2">Urease accessory protein UreH-like transmembrane domain-containing protein</fullName>
    </recommendedName>
</protein>
<keyword evidence="1" id="KW-0472">Membrane</keyword>
<feature type="transmembrane region" description="Helical" evidence="1">
    <location>
        <begin position="12"/>
        <end position="39"/>
    </location>
</feature>
<dbReference type="EMBL" id="RJUK01000001">
    <property type="protein sequence ID" value="ROQ19444.1"/>
    <property type="molecule type" value="Genomic_DNA"/>
</dbReference>
<keyword evidence="4" id="KW-1185">Reference proteome</keyword>
<dbReference type="RefSeq" id="WP_123636803.1">
    <property type="nucleotide sequence ID" value="NZ_JBHYFO010000030.1"/>
</dbReference>
<dbReference type="Proteomes" id="UP000273643">
    <property type="component" value="Unassembled WGS sequence"/>
</dbReference>